<comment type="caution">
    <text evidence="1">The sequence shown here is derived from an EMBL/GenBank/DDBJ whole genome shotgun (WGS) entry which is preliminary data.</text>
</comment>
<reference evidence="1 2" key="1">
    <citation type="submission" date="2023-10" db="EMBL/GenBank/DDBJ databases">
        <title>Virgibacillus soli CC-YMP-6 genome.</title>
        <authorList>
            <person name="Miliotis G."/>
            <person name="Sengupta P."/>
            <person name="Hameed A."/>
            <person name="Chuvochina M."/>
            <person name="Mcdonagh F."/>
            <person name="Simpson A.C."/>
            <person name="Singh N.K."/>
            <person name="Rekha P.D."/>
            <person name="Raman K."/>
            <person name="Hugenholtz P."/>
            <person name="Venkateswaran K."/>
        </authorList>
    </citation>
    <scope>NUCLEOTIDE SEQUENCE [LARGE SCALE GENOMIC DNA]</scope>
    <source>
        <strain evidence="1 2">CC-YMP-6</strain>
    </source>
</reference>
<organism evidence="1 2">
    <name type="scientific">Paracerasibacillus soli</name>
    <dbReference type="NCBI Taxonomy" id="480284"/>
    <lineage>
        <taxon>Bacteria</taxon>
        <taxon>Bacillati</taxon>
        <taxon>Bacillota</taxon>
        <taxon>Bacilli</taxon>
        <taxon>Bacillales</taxon>
        <taxon>Bacillaceae</taxon>
        <taxon>Paracerasibacillus</taxon>
    </lineage>
</organism>
<accession>A0ABU5CPN0</accession>
<evidence type="ECO:0000313" key="1">
    <source>
        <dbReference type="EMBL" id="MDY0408322.1"/>
    </source>
</evidence>
<dbReference type="PROSITE" id="PS51257">
    <property type="entry name" value="PROKAR_LIPOPROTEIN"/>
    <property type="match status" value="1"/>
</dbReference>
<name>A0ABU5CPN0_9BACI</name>
<dbReference type="Proteomes" id="UP001275315">
    <property type="component" value="Unassembled WGS sequence"/>
</dbReference>
<proteinExistence type="predicted"/>
<dbReference type="EMBL" id="JAWDIQ010000001">
    <property type="protein sequence ID" value="MDY0408322.1"/>
    <property type="molecule type" value="Genomic_DNA"/>
</dbReference>
<dbReference type="RefSeq" id="WP_320379067.1">
    <property type="nucleotide sequence ID" value="NZ_JAWDIQ010000001.1"/>
</dbReference>
<sequence>MKRTYFKTAFSILFVILLSGCLYPNSELEKNQVPNEVQLDSVQKAIETYKQQNNGLVPIKTKPMETPIYEKYLVDFTTLKESHLINEIPGNAFENGGIYQYTIIDPENKPTVKLIDLRLAEGIRNINVKLEIYRDQHLYPPFAEEVAPGLYTIDYKKMGLDHAPYVRSPFTQENLPIIMDKDGNLFIDYRIDLFDALQKYEHTFKEGDDIREILVHHSPFVPVYSLPYTIDKSGEPIFLN</sequence>
<protein>
    <submittedName>
        <fullName evidence="1">Uncharacterized protein</fullName>
    </submittedName>
</protein>
<evidence type="ECO:0000313" key="2">
    <source>
        <dbReference type="Proteomes" id="UP001275315"/>
    </source>
</evidence>
<gene>
    <name evidence="1" type="ORF">RWD45_06805</name>
</gene>
<keyword evidence="2" id="KW-1185">Reference proteome</keyword>